<name>A0AA90KG46_9ACTN</name>
<sequence length="67" mass="7126">MMLKVVRGNPTPEELAAALAVVTARSAVAAADEGEPAPRRWADPARVAAGPLPRFGAGAWRTTYWPR</sequence>
<protein>
    <submittedName>
        <fullName evidence="2">Acyl-CoA carboxylase epsilon subunit</fullName>
    </submittedName>
</protein>
<comment type="caution">
    <text evidence="2">The sequence shown here is derived from an EMBL/GenBank/DDBJ whole genome shotgun (WGS) entry which is preliminary data.</text>
</comment>
<dbReference type="Proteomes" id="UP001156398">
    <property type="component" value="Unassembled WGS sequence"/>
</dbReference>
<evidence type="ECO:0000313" key="1">
    <source>
        <dbReference type="EMBL" id="MDI5966866.1"/>
    </source>
</evidence>
<dbReference type="AlphaFoldDB" id="A0AA90KG46"/>
<dbReference type="InterPro" id="IPR032716">
    <property type="entry name" value="ACC_epsilon"/>
</dbReference>
<dbReference type="EMBL" id="JAAGKO020000063">
    <property type="protein sequence ID" value="MDI5966866.1"/>
    <property type="molecule type" value="Genomic_DNA"/>
</dbReference>
<dbReference type="EMBL" id="JABXJJ020000013">
    <property type="protein sequence ID" value="MDI5970125.1"/>
    <property type="molecule type" value="Genomic_DNA"/>
</dbReference>
<gene>
    <name evidence="1" type="ORF">POF43_029745</name>
    <name evidence="2" type="ORF">POF50_012375</name>
</gene>
<dbReference type="Pfam" id="PF13822">
    <property type="entry name" value="ACC_epsilon"/>
    <property type="match status" value="1"/>
</dbReference>
<evidence type="ECO:0000313" key="2">
    <source>
        <dbReference type="EMBL" id="MDI5970125.1"/>
    </source>
</evidence>
<reference evidence="2 3" key="1">
    <citation type="submission" date="2023-05" db="EMBL/GenBank/DDBJ databases">
        <title>Streptantibioticus silvisoli sp. nov., acidotolerant actinomycetes 1 from pine litter.</title>
        <authorList>
            <person name="Swiecimska M."/>
            <person name="Golinska P."/>
            <person name="Sangal V."/>
            <person name="Wachnowicz B."/>
            <person name="Goodfellow M."/>
        </authorList>
    </citation>
    <scope>NUCLEOTIDE SEQUENCE</scope>
    <source>
        <strain evidence="2">SL13</strain>
        <strain evidence="1 3">SL54</strain>
    </source>
</reference>
<dbReference type="GO" id="GO:0004658">
    <property type="term" value="F:propionyl-CoA carboxylase activity"/>
    <property type="evidence" value="ECO:0007669"/>
    <property type="project" value="InterPro"/>
</dbReference>
<proteinExistence type="predicted"/>
<evidence type="ECO:0000313" key="3">
    <source>
        <dbReference type="Proteomes" id="UP001156398"/>
    </source>
</evidence>
<dbReference type="GO" id="GO:0003989">
    <property type="term" value="F:acetyl-CoA carboxylase activity"/>
    <property type="evidence" value="ECO:0007669"/>
    <property type="project" value="InterPro"/>
</dbReference>
<organism evidence="2">
    <name type="scientific">Streptantibioticus silvisoli</name>
    <dbReference type="NCBI Taxonomy" id="2705255"/>
    <lineage>
        <taxon>Bacteria</taxon>
        <taxon>Bacillati</taxon>
        <taxon>Actinomycetota</taxon>
        <taxon>Actinomycetes</taxon>
        <taxon>Kitasatosporales</taxon>
        <taxon>Streptomycetaceae</taxon>
        <taxon>Streptantibioticus</taxon>
    </lineage>
</organism>
<accession>A0AA90KG46</accession>
<dbReference type="RefSeq" id="WP_271316071.1">
    <property type="nucleotide sequence ID" value="NZ_JAAGKO020000063.1"/>
</dbReference>
<keyword evidence="3" id="KW-1185">Reference proteome</keyword>